<keyword evidence="5" id="KW-1185">Reference proteome</keyword>
<protein>
    <submittedName>
        <fullName evidence="4">Interferon-induced protein with tetratricopeptide repeats 5</fullName>
    </submittedName>
</protein>
<proteinExistence type="inferred from homology"/>
<gene>
    <name evidence="4" type="ORF">HOLleu_22899</name>
</gene>
<dbReference type="EMBL" id="JAIZAY010000011">
    <property type="protein sequence ID" value="KAJ8032837.1"/>
    <property type="molecule type" value="Genomic_DNA"/>
</dbReference>
<keyword evidence="1" id="KW-0677">Repeat</keyword>
<sequence>MSLHKSSENKMETVSKEGSKWWHEVECHFSSRWGLPNLDQYMLDTIKDTNRFELDLTILPDFMTIERLLFSAWIQLSNIIFTEEASSSEAVQLVQKAKEYLNNNSDKLGDGSLIGYGTIIQAFFVWIYHKSGLTKKFKEAQEKLKGLWNNDPFQSDPEKPRPDYQVFVDVTHAWTLGRLGPEKICKALRLLDNALKVKKKNHFSEQWLFAKALIQDRVAREDIYIDKFQSNDPNLSKMLEKKKQTIEQVVGKNKPGFDLAKAYLGTVMAALDNTGKNEKRALKFIKESVGKDCDDAELALILTKLCRDLRKTEMLQDILQYCETNVEGENRPSNVYFHFGLLYYNQSKSTDDTSMMDKALTMVQKATTRDKNHTQARLWEAMILVNPQINNSKNSKRAREIHAEILKEKYNSATELHILRSISSVSFSSIYERLQYLQNVFQFLFFCVKHHAVKDYLGNVDFETVVRNDADERMKILEKETKSDSDEGKTKSTAIQYLAEICLHLERYKMAEHLFKLLRNEVFFRNELDTEVECGLAKCLYRLGKFQELRELNVVNREGDVGETSREDMKEIQGLIYLAEGKEKQQEMMAKCEDAIELGSLDGCLLMLNMHQHFQEKFFVFRERFAHRLAKIKLCTTRNMNDTQQASNQVQKQTDKYKVKQMIADKIDVILKYSRKRKVFDDNHESVYKKFNEIRCLLLDFEYCLLVEEKHSCSTEKGFLACLERKCIHTKVQSTQGTTSNWSDNCRKAAEVVLNKVRFLLDEVMSCLQIAVLGQKHSRSEFPIIVDWKEGLQDREKATVQLQTRLSQLFPGGYELYIPDVLFDSLLKSWNLKLATKRDEKKLKERIENLLQVVPDFMPIEGNVFRAWLDVSSLYLQNSKQSHGTALKYLEKAEAYLQDIASDKNAFSGYGMVVYAFFMWIYNKVTLIEEFKRAEQKLLNIFQEGFSGDKLRPGAHAYVHATRAFALSRLGAEHRRQSLNLFEKALKKYPDAKHWLFCKARIQYRCCIMKRTASYSFQEEPLSRLQKDKFIEVKSIIKRILKIDPGFHWAKVYLAHVSLILDRNNTSYETLVDDALKDNRKTSDVALMACKVYKERKDFMKCLQTLERLDEHLKTSEVYHQLGITFYELWKRTEDKRQESFFKDASIKNLKEAIERDSCNFPAFLKYAEMVARKAKTDPSCTKEAKTLYIDVFSKGRDLPTNDYHGRRSATYDEVRHIFSPMQQVDNIYQFFLAAVREAGPSRYDNGKLVIPSGFQSFVERCRTKLRKISNAEEEYDYKDEHIQLRAKVYLADCERTLGNIQGAISLYKTVNRNRLEQTEKSDVNIGLVKCYCCLNSFNDATIVAESEVDPEIRNELLADIFVCEARQLQDKMLDKYEEVADMGFLEGCLELIMGNGNLQEDFFSVAKQTAQRLAQVKVCLDDAERKAETKFDLKKFEVVQKLAELLELTLVHPDGRKKPVNGEVFVDAGNSLTNLRSSLLEFECELLSDISTSVCSTENGSILCARDQCARKEGRSHFGEECRKKAKTILPVEDYLRSRQSATFPIVPRISENVQKEEGDLSSELQELLVLQFPNDTDAYIPSEVFECLLKEALLHKQETFLIASIYLLTPDLIQPKFDKRNIWLQVLSDVVSKTTDANVLPDETYRIIPNDSNSQTMCTVNLVRKSCEEAEKMLLTIFQQCQGLMD</sequence>
<evidence type="ECO:0000313" key="5">
    <source>
        <dbReference type="Proteomes" id="UP001152320"/>
    </source>
</evidence>
<comment type="similarity">
    <text evidence="3">Belongs to the IFIT family.</text>
</comment>
<dbReference type="PANTHER" id="PTHR10271:SF0">
    <property type="entry name" value="INTERFERON-INDUCED PROTEIN WITH TETRATRICOPEPTIDE REPEATS 5"/>
    <property type="match status" value="1"/>
</dbReference>
<dbReference type="GO" id="GO:0051607">
    <property type="term" value="P:defense response to virus"/>
    <property type="evidence" value="ECO:0007669"/>
    <property type="project" value="TreeGrafter"/>
</dbReference>
<reference evidence="4" key="1">
    <citation type="submission" date="2021-10" db="EMBL/GenBank/DDBJ databases">
        <title>Tropical sea cucumber genome reveals ecological adaptation and Cuvierian tubules defense mechanism.</title>
        <authorList>
            <person name="Chen T."/>
        </authorList>
    </citation>
    <scope>NUCLEOTIDE SEQUENCE</scope>
    <source>
        <strain evidence="4">Nanhai2018</strain>
        <tissue evidence="4">Muscle</tissue>
    </source>
</reference>
<dbReference type="InterPro" id="IPR011990">
    <property type="entry name" value="TPR-like_helical_dom_sf"/>
</dbReference>
<dbReference type="Proteomes" id="UP001152320">
    <property type="component" value="Chromosome 11"/>
</dbReference>
<keyword evidence="2" id="KW-0802">TPR repeat</keyword>
<evidence type="ECO:0000256" key="1">
    <source>
        <dbReference type="ARBA" id="ARBA00022737"/>
    </source>
</evidence>
<organism evidence="4 5">
    <name type="scientific">Holothuria leucospilota</name>
    <name type="common">Black long sea cucumber</name>
    <name type="synonym">Mertensiothuria leucospilota</name>
    <dbReference type="NCBI Taxonomy" id="206669"/>
    <lineage>
        <taxon>Eukaryota</taxon>
        <taxon>Metazoa</taxon>
        <taxon>Echinodermata</taxon>
        <taxon>Eleutherozoa</taxon>
        <taxon>Echinozoa</taxon>
        <taxon>Holothuroidea</taxon>
        <taxon>Aspidochirotacea</taxon>
        <taxon>Aspidochirotida</taxon>
        <taxon>Holothuriidae</taxon>
        <taxon>Holothuria</taxon>
    </lineage>
</organism>
<dbReference type="Gene3D" id="1.25.40.10">
    <property type="entry name" value="Tetratricopeptide repeat domain"/>
    <property type="match status" value="3"/>
</dbReference>
<evidence type="ECO:0000256" key="3">
    <source>
        <dbReference type="ARBA" id="ARBA00038336"/>
    </source>
</evidence>
<comment type="caution">
    <text evidence="4">The sequence shown here is derived from an EMBL/GenBank/DDBJ whole genome shotgun (WGS) entry which is preliminary data.</text>
</comment>
<dbReference type="PANTHER" id="PTHR10271">
    <property type="entry name" value="INTERFERON-INDUCED PROTEIN WITH TETRATRICOPEPTIDE REPEATS"/>
    <property type="match status" value="1"/>
</dbReference>
<name>A0A9Q1BU00_HOLLE</name>
<accession>A0A9Q1BU00</accession>
<dbReference type="OrthoDB" id="10043504at2759"/>
<dbReference type="GO" id="GO:0005829">
    <property type="term" value="C:cytosol"/>
    <property type="evidence" value="ECO:0007669"/>
    <property type="project" value="TreeGrafter"/>
</dbReference>
<evidence type="ECO:0000313" key="4">
    <source>
        <dbReference type="EMBL" id="KAJ8032837.1"/>
    </source>
</evidence>
<evidence type="ECO:0000256" key="2">
    <source>
        <dbReference type="ARBA" id="ARBA00022803"/>
    </source>
</evidence>